<organism evidence="1 2">
    <name type="scientific">Lingula anatina</name>
    <name type="common">Brachiopod</name>
    <name type="synonym">Lingula unguis</name>
    <dbReference type="NCBI Taxonomy" id="7574"/>
    <lineage>
        <taxon>Eukaryota</taxon>
        <taxon>Metazoa</taxon>
        <taxon>Spiralia</taxon>
        <taxon>Lophotrochozoa</taxon>
        <taxon>Brachiopoda</taxon>
        <taxon>Linguliformea</taxon>
        <taxon>Lingulata</taxon>
        <taxon>Lingulida</taxon>
        <taxon>Linguloidea</taxon>
        <taxon>Lingulidae</taxon>
        <taxon>Lingula</taxon>
    </lineage>
</organism>
<dbReference type="OrthoDB" id="10259112at2759"/>
<accession>A0A1S3K7T6</accession>
<dbReference type="GeneID" id="106179431"/>
<reference evidence="2" key="1">
    <citation type="submission" date="2025-08" db="UniProtKB">
        <authorList>
            <consortium name="RefSeq"/>
        </authorList>
    </citation>
    <scope>IDENTIFICATION</scope>
    <source>
        <tissue evidence="2">Gonads</tissue>
    </source>
</reference>
<gene>
    <name evidence="2" type="primary">LOC106179431</name>
</gene>
<dbReference type="STRING" id="7574.A0A1S3K7T6"/>
<protein>
    <submittedName>
        <fullName evidence="2">Uncharacterized protein LOC106179431</fullName>
    </submittedName>
</protein>
<dbReference type="KEGG" id="lak:106179431"/>
<dbReference type="AlphaFoldDB" id="A0A1S3K7T6"/>
<sequence length="175" mass="20443">MVVAVDDLMSRYTPPVASHRYKIRFIPVVQRDATEEQIETLCNYDSSIHIDPDVRLKPHILRMSNYCWCDRDHIARINSKILSPDFVVEITIKPWDPSDLRNQQYTKADLKLPAVHEDEEGNCYFRQQGSVVCYSLQDVIQNTKREVHDHYTQQIEKLKEELFPGVQLQGLNLTS</sequence>
<name>A0A1S3K7T6_LINAN</name>
<dbReference type="Proteomes" id="UP000085678">
    <property type="component" value="Unplaced"/>
</dbReference>
<keyword evidence="1" id="KW-1185">Reference proteome</keyword>
<dbReference type="InParanoid" id="A0A1S3K7T6"/>
<evidence type="ECO:0000313" key="2">
    <source>
        <dbReference type="RefSeq" id="XP_013418504.1"/>
    </source>
</evidence>
<dbReference type="RefSeq" id="XP_013418504.1">
    <property type="nucleotide sequence ID" value="XM_013563050.1"/>
</dbReference>
<proteinExistence type="predicted"/>
<evidence type="ECO:0000313" key="1">
    <source>
        <dbReference type="Proteomes" id="UP000085678"/>
    </source>
</evidence>